<dbReference type="EMBL" id="GBXM01014835">
    <property type="protein sequence ID" value="JAH93742.1"/>
    <property type="molecule type" value="Transcribed_RNA"/>
</dbReference>
<evidence type="ECO:0000256" key="1">
    <source>
        <dbReference type="SAM" id="Phobius"/>
    </source>
</evidence>
<keyword evidence="1" id="KW-0812">Transmembrane</keyword>
<sequence length="59" mass="6788">MTLMKNNLTDSTWLDNITPLLYLRLIGSCLPLMVHLNTFSWGSLFLKNVTLYTVLSEKI</sequence>
<proteinExistence type="predicted"/>
<accession>A0A0E9WTQ8</accession>
<dbReference type="AlphaFoldDB" id="A0A0E9WTQ8"/>
<feature type="transmembrane region" description="Helical" evidence="1">
    <location>
        <begin position="20"/>
        <end position="39"/>
    </location>
</feature>
<keyword evidence="1" id="KW-1133">Transmembrane helix</keyword>
<keyword evidence="1" id="KW-0472">Membrane</keyword>
<organism evidence="2">
    <name type="scientific">Anguilla anguilla</name>
    <name type="common">European freshwater eel</name>
    <name type="synonym">Muraena anguilla</name>
    <dbReference type="NCBI Taxonomy" id="7936"/>
    <lineage>
        <taxon>Eukaryota</taxon>
        <taxon>Metazoa</taxon>
        <taxon>Chordata</taxon>
        <taxon>Craniata</taxon>
        <taxon>Vertebrata</taxon>
        <taxon>Euteleostomi</taxon>
        <taxon>Actinopterygii</taxon>
        <taxon>Neopterygii</taxon>
        <taxon>Teleostei</taxon>
        <taxon>Anguilliformes</taxon>
        <taxon>Anguillidae</taxon>
        <taxon>Anguilla</taxon>
    </lineage>
</organism>
<reference evidence="2" key="2">
    <citation type="journal article" date="2015" name="Fish Shellfish Immunol.">
        <title>Early steps in the European eel (Anguilla anguilla)-Vibrio vulnificus interaction in the gills: Role of the RtxA13 toxin.</title>
        <authorList>
            <person name="Callol A."/>
            <person name="Pajuelo D."/>
            <person name="Ebbesson L."/>
            <person name="Teles M."/>
            <person name="MacKenzie S."/>
            <person name="Amaro C."/>
        </authorList>
    </citation>
    <scope>NUCLEOTIDE SEQUENCE</scope>
</reference>
<evidence type="ECO:0000313" key="2">
    <source>
        <dbReference type="EMBL" id="JAH93742.1"/>
    </source>
</evidence>
<name>A0A0E9WTQ8_ANGAN</name>
<reference evidence="2" key="1">
    <citation type="submission" date="2014-11" db="EMBL/GenBank/DDBJ databases">
        <authorList>
            <person name="Amaro Gonzalez C."/>
        </authorList>
    </citation>
    <scope>NUCLEOTIDE SEQUENCE</scope>
</reference>
<protein>
    <submittedName>
        <fullName evidence="2">Uncharacterized protein</fullName>
    </submittedName>
</protein>